<gene>
    <name evidence="12" type="ORF">HME9302_00847</name>
</gene>
<evidence type="ECO:0000313" key="13">
    <source>
        <dbReference type="Proteomes" id="UP000253727"/>
    </source>
</evidence>
<reference evidence="12 13" key="1">
    <citation type="submission" date="2018-04" db="EMBL/GenBank/DDBJ databases">
        <title>Altererythrobacter sp. HME9302 genome sequencing and assembly.</title>
        <authorList>
            <person name="Kang H."/>
            <person name="Kim H."/>
            <person name="Joh K."/>
        </authorList>
    </citation>
    <scope>NUCLEOTIDE SEQUENCE [LARGE SCALE GENOMIC DNA]</scope>
    <source>
        <strain evidence="12 13">HME9302</strain>
    </source>
</reference>
<dbReference type="PANTHER" id="PTHR18896">
    <property type="entry name" value="PHOSPHOLIPASE D"/>
    <property type="match status" value="1"/>
</dbReference>
<dbReference type="GO" id="GO:0009395">
    <property type="term" value="P:phospholipid catabolic process"/>
    <property type="evidence" value="ECO:0007669"/>
    <property type="project" value="TreeGrafter"/>
</dbReference>
<accession>A0A369Q919</accession>
<keyword evidence="8" id="KW-0443">Lipid metabolism</keyword>
<keyword evidence="7 12" id="KW-0378">Hydrolase</keyword>
<evidence type="ECO:0000259" key="11">
    <source>
        <dbReference type="PROSITE" id="PS50035"/>
    </source>
</evidence>
<dbReference type="Proteomes" id="UP000253727">
    <property type="component" value="Unassembled WGS sequence"/>
</dbReference>
<dbReference type="AlphaFoldDB" id="A0A369Q919"/>
<feature type="region of interest" description="Disordered" evidence="10">
    <location>
        <begin position="1"/>
        <end position="21"/>
    </location>
</feature>
<dbReference type="OrthoDB" id="8828485at2"/>
<dbReference type="SMART" id="SM00155">
    <property type="entry name" value="PLDc"/>
    <property type="match status" value="2"/>
</dbReference>
<evidence type="ECO:0000256" key="9">
    <source>
        <dbReference type="ARBA" id="ARBA00029594"/>
    </source>
</evidence>
<evidence type="ECO:0000256" key="7">
    <source>
        <dbReference type="ARBA" id="ARBA00022801"/>
    </source>
</evidence>
<feature type="domain" description="PLD phosphodiesterase" evidence="11">
    <location>
        <begin position="369"/>
        <end position="396"/>
    </location>
</feature>
<keyword evidence="6" id="KW-0677">Repeat</keyword>
<dbReference type="InterPro" id="IPR001736">
    <property type="entry name" value="PLipase_D/transphosphatidylase"/>
</dbReference>
<protein>
    <recommendedName>
        <fullName evidence="4">Phospholipase D</fullName>
    </recommendedName>
    <alternativeName>
        <fullName evidence="9">Choline phosphatase</fullName>
    </alternativeName>
</protein>
<proteinExistence type="predicted"/>
<evidence type="ECO:0000256" key="2">
    <source>
        <dbReference type="ARBA" id="ARBA00003145"/>
    </source>
</evidence>
<dbReference type="InterPro" id="IPR015679">
    <property type="entry name" value="PLipase_D_fam"/>
</dbReference>
<dbReference type="EMBL" id="QBKA01000002">
    <property type="protein sequence ID" value="RDC59656.1"/>
    <property type="molecule type" value="Genomic_DNA"/>
</dbReference>
<dbReference type="Gene3D" id="3.30.870.10">
    <property type="entry name" value="Endonuclease Chain A"/>
    <property type="match status" value="2"/>
</dbReference>
<dbReference type="GO" id="GO:0005576">
    <property type="term" value="C:extracellular region"/>
    <property type="evidence" value="ECO:0007669"/>
    <property type="project" value="UniProtKB-SubCell"/>
</dbReference>
<evidence type="ECO:0000256" key="5">
    <source>
        <dbReference type="ARBA" id="ARBA00022525"/>
    </source>
</evidence>
<evidence type="ECO:0000256" key="8">
    <source>
        <dbReference type="ARBA" id="ARBA00023098"/>
    </source>
</evidence>
<dbReference type="RefSeq" id="WP_115365973.1">
    <property type="nucleotide sequence ID" value="NZ_QBKA01000002.1"/>
</dbReference>
<dbReference type="PROSITE" id="PS50035">
    <property type="entry name" value="PLD"/>
    <property type="match status" value="2"/>
</dbReference>
<dbReference type="InterPro" id="IPR025202">
    <property type="entry name" value="PLD-like_dom"/>
</dbReference>
<dbReference type="PANTHER" id="PTHR18896:SF76">
    <property type="entry name" value="PHOSPHOLIPASE"/>
    <property type="match status" value="1"/>
</dbReference>
<organism evidence="12 13">
    <name type="scientific">Alteripontixanthobacter maritimus</name>
    <dbReference type="NCBI Taxonomy" id="2161824"/>
    <lineage>
        <taxon>Bacteria</taxon>
        <taxon>Pseudomonadati</taxon>
        <taxon>Pseudomonadota</taxon>
        <taxon>Alphaproteobacteria</taxon>
        <taxon>Sphingomonadales</taxon>
        <taxon>Erythrobacteraceae</taxon>
        <taxon>Alteripontixanthobacter</taxon>
    </lineage>
</organism>
<dbReference type="Pfam" id="PF13091">
    <property type="entry name" value="PLDc_2"/>
    <property type="match status" value="1"/>
</dbReference>
<dbReference type="GO" id="GO:0004630">
    <property type="term" value="F:phospholipase D activity"/>
    <property type="evidence" value="ECO:0007669"/>
    <property type="project" value="UniProtKB-EC"/>
</dbReference>
<name>A0A369Q919_9SPHN</name>
<feature type="domain" description="PLD phosphodiesterase" evidence="11">
    <location>
        <begin position="159"/>
        <end position="182"/>
    </location>
</feature>
<evidence type="ECO:0000256" key="3">
    <source>
        <dbReference type="ARBA" id="ARBA00004613"/>
    </source>
</evidence>
<dbReference type="CDD" id="cd09140">
    <property type="entry name" value="PLDc_vPLD1_2_like_bac_1"/>
    <property type="match status" value="1"/>
</dbReference>
<keyword evidence="5" id="KW-0964">Secreted</keyword>
<comment type="caution">
    <text evidence="12">The sequence shown here is derived from an EMBL/GenBank/DDBJ whole genome shotgun (WGS) entry which is preliminary data.</text>
</comment>
<comment type="subcellular location">
    <subcellularLocation>
        <location evidence="3">Secreted</location>
    </subcellularLocation>
</comment>
<dbReference type="Pfam" id="PF00614">
    <property type="entry name" value="PLDc"/>
    <property type="match status" value="1"/>
</dbReference>
<evidence type="ECO:0000256" key="6">
    <source>
        <dbReference type="ARBA" id="ARBA00022737"/>
    </source>
</evidence>
<sequence length="523" mass="59588">MNDQFADNAGSDEEQLVDPTDVSRLRESVEPGVWRYAHADRATVIVDAADYFSVMQAAMLNAQYRLMMIGWDFDTRIHLAEGRRWWQKGFKEKYPSRLGSFFVWLSRHRPSLQIKILKWSFGAFKLTFRGSMWADLLRWLPHRRIDFKFDTAHPVGCSHHQKIVVIDNALAVCGGIDMTIGRWDTREHKEHDETRKTPRGKPYQPWHDATMMVEGGVAQALDDLGRDRWIRAGGTPLVPMRPPAESIWPDGLEAQFENVEIGIARTRAKYREWDAVTEIEALFLNHIARAKKFIYAESQYFASRKVSEAILERLQEDDPPEIVIVHPAHADGWLEQQAMDHARAQIVETLQKADVHGRFSLWIPYTGDTPIYVHAKIMIIDGEVLRIGSANLNNRSLGLDSECDMFIDAARPANSHCSDAITALHHSLIAEHCGLEEKDVAGLLERHGSMAALFDATLGDGERSLRRYEPPELNDIEEGVAESAFFDPENPDDMFEAYADGGLFRKGGKLDRARRKFSRKGRK</sequence>
<evidence type="ECO:0000313" key="12">
    <source>
        <dbReference type="EMBL" id="RDC59656.1"/>
    </source>
</evidence>
<evidence type="ECO:0000256" key="1">
    <source>
        <dbReference type="ARBA" id="ARBA00000798"/>
    </source>
</evidence>
<evidence type="ECO:0000256" key="10">
    <source>
        <dbReference type="SAM" id="MobiDB-lite"/>
    </source>
</evidence>
<keyword evidence="13" id="KW-1185">Reference proteome</keyword>
<dbReference type="SUPFAM" id="SSF56024">
    <property type="entry name" value="Phospholipase D/nuclease"/>
    <property type="match status" value="2"/>
</dbReference>
<comment type="function">
    <text evidence="2">Could be a virulence factor.</text>
</comment>
<comment type="catalytic activity">
    <reaction evidence="1">
        <text>a 1,2-diacyl-sn-glycero-3-phosphocholine + H2O = a 1,2-diacyl-sn-glycero-3-phosphate + choline + H(+)</text>
        <dbReference type="Rhea" id="RHEA:14445"/>
        <dbReference type="ChEBI" id="CHEBI:15354"/>
        <dbReference type="ChEBI" id="CHEBI:15377"/>
        <dbReference type="ChEBI" id="CHEBI:15378"/>
        <dbReference type="ChEBI" id="CHEBI:57643"/>
        <dbReference type="ChEBI" id="CHEBI:58608"/>
        <dbReference type="EC" id="3.1.4.4"/>
    </reaction>
</comment>
<evidence type="ECO:0000256" key="4">
    <source>
        <dbReference type="ARBA" id="ARBA00018392"/>
    </source>
</evidence>
<dbReference type="CDD" id="cd09143">
    <property type="entry name" value="PLDc_vPLD1_2_like_bac_2"/>
    <property type="match status" value="1"/>
</dbReference>